<protein>
    <recommendedName>
        <fullName evidence="4">AlpA family phage regulatory protein</fullName>
    </recommendedName>
</protein>
<keyword evidence="3" id="KW-1185">Reference proteome</keyword>
<dbReference type="Pfam" id="PF05930">
    <property type="entry name" value="Phage_AlpA"/>
    <property type="match status" value="1"/>
</dbReference>
<organism evidence="2 3">
    <name type="scientific">Litoribrevibacter albus</name>
    <dbReference type="NCBI Taxonomy" id="1473156"/>
    <lineage>
        <taxon>Bacteria</taxon>
        <taxon>Pseudomonadati</taxon>
        <taxon>Pseudomonadota</taxon>
        <taxon>Gammaproteobacteria</taxon>
        <taxon>Oceanospirillales</taxon>
        <taxon>Oceanospirillaceae</taxon>
        <taxon>Litoribrevibacter</taxon>
    </lineage>
</organism>
<name>A0AA37SDD7_9GAMM</name>
<evidence type="ECO:0000256" key="1">
    <source>
        <dbReference type="SAM" id="MobiDB-lite"/>
    </source>
</evidence>
<dbReference type="Gene3D" id="1.10.238.160">
    <property type="match status" value="1"/>
</dbReference>
<dbReference type="EMBL" id="BSNM01000016">
    <property type="protein sequence ID" value="GLQ33001.1"/>
    <property type="molecule type" value="Genomic_DNA"/>
</dbReference>
<dbReference type="InterPro" id="IPR010260">
    <property type="entry name" value="AlpA"/>
</dbReference>
<proteinExistence type="predicted"/>
<dbReference type="PANTHER" id="PTHR36154:SF1">
    <property type="entry name" value="DNA-BINDING TRANSCRIPTIONAL ACTIVATOR ALPA"/>
    <property type="match status" value="1"/>
</dbReference>
<dbReference type="InterPro" id="IPR052931">
    <property type="entry name" value="Prophage_regulatory_activator"/>
</dbReference>
<dbReference type="InterPro" id="IPR009061">
    <property type="entry name" value="DNA-bd_dom_put_sf"/>
</dbReference>
<evidence type="ECO:0000313" key="3">
    <source>
        <dbReference type="Proteomes" id="UP001161389"/>
    </source>
</evidence>
<comment type="caution">
    <text evidence="2">The sequence shown here is derived from an EMBL/GenBank/DDBJ whole genome shotgun (WGS) entry which is preliminary data.</text>
</comment>
<reference evidence="2" key="1">
    <citation type="journal article" date="2014" name="Int. J. Syst. Evol. Microbiol.">
        <title>Complete genome sequence of Corynebacterium casei LMG S-19264T (=DSM 44701T), isolated from a smear-ripened cheese.</title>
        <authorList>
            <consortium name="US DOE Joint Genome Institute (JGI-PGF)"/>
            <person name="Walter F."/>
            <person name="Albersmeier A."/>
            <person name="Kalinowski J."/>
            <person name="Ruckert C."/>
        </authorList>
    </citation>
    <scope>NUCLEOTIDE SEQUENCE</scope>
    <source>
        <strain evidence="2">NBRC 110071</strain>
    </source>
</reference>
<evidence type="ECO:0008006" key="4">
    <source>
        <dbReference type="Google" id="ProtNLM"/>
    </source>
</evidence>
<reference evidence="2" key="2">
    <citation type="submission" date="2023-01" db="EMBL/GenBank/DDBJ databases">
        <title>Draft genome sequence of Litoribrevibacter albus strain NBRC 110071.</title>
        <authorList>
            <person name="Sun Q."/>
            <person name="Mori K."/>
        </authorList>
    </citation>
    <scope>NUCLEOTIDE SEQUENCE</scope>
    <source>
        <strain evidence="2">NBRC 110071</strain>
    </source>
</reference>
<dbReference type="SUPFAM" id="SSF46955">
    <property type="entry name" value="Putative DNA-binding domain"/>
    <property type="match status" value="1"/>
</dbReference>
<gene>
    <name evidence="2" type="ORF">GCM10007876_34800</name>
</gene>
<accession>A0AA37SDD7</accession>
<evidence type="ECO:0000313" key="2">
    <source>
        <dbReference type="EMBL" id="GLQ33001.1"/>
    </source>
</evidence>
<dbReference type="Proteomes" id="UP001161389">
    <property type="component" value="Unassembled WGS sequence"/>
</dbReference>
<dbReference type="PANTHER" id="PTHR36154">
    <property type="entry name" value="DNA-BINDING TRANSCRIPTIONAL ACTIVATOR ALPA"/>
    <property type="match status" value="1"/>
</dbReference>
<sequence>MRLIRISEVMNKTSLAKSTIYKYMTQGEFPPAVQLSKNFVAWVEEEVEEWIATKISDRDFDSIESSDERKTDSDALSTP</sequence>
<feature type="region of interest" description="Disordered" evidence="1">
    <location>
        <begin position="60"/>
        <end position="79"/>
    </location>
</feature>
<dbReference type="AlphaFoldDB" id="A0AA37SDD7"/>
<feature type="compositionally biased region" description="Basic and acidic residues" evidence="1">
    <location>
        <begin position="60"/>
        <end position="73"/>
    </location>
</feature>